<evidence type="ECO:0000256" key="2">
    <source>
        <dbReference type="ARBA" id="ARBA00022505"/>
    </source>
</evidence>
<dbReference type="PIRSF" id="PIRSF004846">
    <property type="entry name" value="ModA"/>
    <property type="match status" value="1"/>
</dbReference>
<dbReference type="SUPFAM" id="SSF53850">
    <property type="entry name" value="Periplasmic binding protein-like II"/>
    <property type="match status" value="1"/>
</dbReference>
<feature type="binding site" evidence="5">
    <location>
        <position position="62"/>
    </location>
    <ligand>
        <name>molybdate</name>
        <dbReference type="ChEBI" id="CHEBI:36264"/>
    </ligand>
</feature>
<feature type="binding site" evidence="5">
    <location>
        <position position="198"/>
    </location>
    <ligand>
        <name>molybdate</name>
        <dbReference type="ChEBI" id="CHEBI:36264"/>
    </ligand>
</feature>
<evidence type="ECO:0000256" key="4">
    <source>
        <dbReference type="ARBA" id="ARBA00022729"/>
    </source>
</evidence>
<evidence type="ECO:0000256" key="3">
    <source>
        <dbReference type="ARBA" id="ARBA00022723"/>
    </source>
</evidence>
<keyword evidence="8" id="KW-1185">Reference proteome</keyword>
<organism evidence="7 8">
    <name type="scientific">Anaerococcus porci</name>
    <dbReference type="NCBI Taxonomy" id="2652269"/>
    <lineage>
        <taxon>Bacteria</taxon>
        <taxon>Bacillati</taxon>
        <taxon>Bacillota</taxon>
        <taxon>Tissierellia</taxon>
        <taxon>Tissierellales</taxon>
        <taxon>Peptoniphilaceae</taxon>
        <taxon>Anaerococcus</taxon>
    </lineage>
</organism>
<dbReference type="Pfam" id="PF13531">
    <property type="entry name" value="SBP_bac_11"/>
    <property type="match status" value="1"/>
</dbReference>
<dbReference type="EMBL" id="VULQ01000006">
    <property type="protein sequence ID" value="MSS77914.1"/>
    <property type="molecule type" value="Genomic_DNA"/>
</dbReference>
<feature type="binding site" evidence="5">
    <location>
        <position position="216"/>
    </location>
    <ligand>
        <name>molybdate</name>
        <dbReference type="ChEBI" id="CHEBI:36264"/>
    </ligand>
</feature>
<feature type="region of interest" description="Disordered" evidence="6">
    <location>
        <begin position="27"/>
        <end position="48"/>
    </location>
</feature>
<comment type="caution">
    <text evidence="7">The sequence shown here is derived from an EMBL/GenBank/DDBJ whole genome shotgun (WGS) entry which is preliminary data.</text>
</comment>
<dbReference type="AlphaFoldDB" id="A0A6N7VV65"/>
<evidence type="ECO:0000313" key="8">
    <source>
        <dbReference type="Proteomes" id="UP000441925"/>
    </source>
</evidence>
<dbReference type="InterPro" id="IPR005950">
    <property type="entry name" value="ModA"/>
</dbReference>
<comment type="similarity">
    <text evidence="1">Belongs to the bacterial solute-binding protein ModA family.</text>
</comment>
<reference evidence="7 8" key="1">
    <citation type="submission" date="2019-08" db="EMBL/GenBank/DDBJ databases">
        <title>In-depth cultivation of the pig gut microbiome towards novel bacterial diversity and tailored functional studies.</title>
        <authorList>
            <person name="Wylensek D."/>
            <person name="Hitch T.C.A."/>
            <person name="Clavel T."/>
        </authorList>
    </citation>
    <scope>NUCLEOTIDE SEQUENCE [LARGE SCALE GENOMIC DNA]</scope>
    <source>
        <strain evidence="7 8">WCA-380-WT-2B</strain>
    </source>
</reference>
<dbReference type="GO" id="GO:1901359">
    <property type="term" value="F:tungstate binding"/>
    <property type="evidence" value="ECO:0007669"/>
    <property type="project" value="UniProtKB-ARBA"/>
</dbReference>
<dbReference type="PANTHER" id="PTHR30632">
    <property type="entry name" value="MOLYBDATE-BINDING PERIPLASMIC PROTEIN"/>
    <property type="match status" value="1"/>
</dbReference>
<proteinExistence type="inferred from homology"/>
<dbReference type="Gene3D" id="3.40.190.10">
    <property type="entry name" value="Periplasmic binding protein-like II"/>
    <property type="match status" value="2"/>
</dbReference>
<accession>A0A6N7VV65</accession>
<dbReference type="RefSeq" id="WP_154540535.1">
    <property type="nucleotide sequence ID" value="NZ_VULQ01000006.1"/>
</dbReference>
<keyword evidence="2 5" id="KW-0500">Molybdenum</keyword>
<dbReference type="GO" id="GO:0046872">
    <property type="term" value="F:metal ion binding"/>
    <property type="evidence" value="ECO:0007669"/>
    <property type="project" value="UniProtKB-KW"/>
</dbReference>
<evidence type="ECO:0000256" key="1">
    <source>
        <dbReference type="ARBA" id="ARBA00009175"/>
    </source>
</evidence>
<dbReference type="FunFam" id="3.40.190.10:FF:000035">
    <property type="entry name" value="Molybdate ABC transporter substrate-binding protein"/>
    <property type="match status" value="1"/>
</dbReference>
<dbReference type="GO" id="GO:0015689">
    <property type="term" value="P:molybdate ion transport"/>
    <property type="evidence" value="ECO:0007669"/>
    <property type="project" value="InterPro"/>
</dbReference>
<dbReference type="PROSITE" id="PS51257">
    <property type="entry name" value="PROKAR_LIPOPROTEIN"/>
    <property type="match status" value="1"/>
</dbReference>
<sequence length="282" mass="30907">MKLKNIGKLILGLALCLTVVGCQNNESNNKESNKAAASKAESNKNSNEAKKTGNLTIFAAASMTDVLDELKSEFQKENPGSELTFNFDSSGTLKTQIDSGAKADVFISAAQKQMNGLEEENKLENDTRIDLLENEVTLAIAKGSDKKITDFKDLSSDKVDKIALGNSDVPVGQYSEEILKKLGIWDEIQDKITFGSNVREVTTWVSEKTVDCGIVYKTDAIIADLDVVAVADDSMLENKVIYPAAVLKDSQNKELAKKYIKFLQSEKASEIFKKYGFKPLGK</sequence>
<gene>
    <name evidence="7" type="primary">modA</name>
    <name evidence="7" type="ORF">FYJ26_05710</name>
</gene>
<feature type="binding site" evidence="5">
    <location>
        <position position="90"/>
    </location>
    <ligand>
        <name>molybdate</name>
        <dbReference type="ChEBI" id="CHEBI:36264"/>
    </ligand>
</feature>
<keyword evidence="4" id="KW-0732">Signal</keyword>
<name>A0A6N7VV65_9FIRM</name>
<dbReference type="GO" id="GO:0030973">
    <property type="term" value="F:molybdate ion binding"/>
    <property type="evidence" value="ECO:0007669"/>
    <property type="project" value="TreeGrafter"/>
</dbReference>
<evidence type="ECO:0000256" key="6">
    <source>
        <dbReference type="SAM" id="MobiDB-lite"/>
    </source>
</evidence>
<dbReference type="PANTHER" id="PTHR30632:SF0">
    <property type="entry name" value="SULFATE-BINDING PROTEIN"/>
    <property type="match status" value="1"/>
</dbReference>
<feature type="compositionally biased region" description="Low complexity" evidence="6">
    <location>
        <begin position="34"/>
        <end position="46"/>
    </location>
</feature>
<evidence type="ECO:0000256" key="5">
    <source>
        <dbReference type="PIRSR" id="PIRSR004846-1"/>
    </source>
</evidence>
<dbReference type="NCBIfam" id="TIGR01256">
    <property type="entry name" value="modA"/>
    <property type="match status" value="1"/>
</dbReference>
<keyword evidence="3 5" id="KW-0479">Metal-binding</keyword>
<dbReference type="Proteomes" id="UP000441925">
    <property type="component" value="Unassembled WGS sequence"/>
</dbReference>
<protein>
    <submittedName>
        <fullName evidence="7">Molybdate ABC transporter substrate-binding protein</fullName>
    </submittedName>
</protein>
<evidence type="ECO:0000313" key="7">
    <source>
        <dbReference type="EMBL" id="MSS77914.1"/>
    </source>
</evidence>
<dbReference type="InterPro" id="IPR050682">
    <property type="entry name" value="ModA/WtpA"/>
</dbReference>